<evidence type="ECO:0000256" key="3">
    <source>
        <dbReference type="SAM" id="SignalP"/>
    </source>
</evidence>
<dbReference type="Proteomes" id="UP000041595">
    <property type="component" value="Unassembled WGS sequence"/>
</dbReference>
<keyword evidence="1" id="KW-0998">Cell outer membrane</keyword>
<name>A0A0T9UTU7_YERAL</name>
<dbReference type="RefSeq" id="WP_042840193.1">
    <property type="nucleotide sequence ID" value="NZ_CABHQC010000005.1"/>
</dbReference>
<evidence type="ECO:0000313" key="5">
    <source>
        <dbReference type="Proteomes" id="UP000041595"/>
    </source>
</evidence>
<keyword evidence="3" id="KW-0732">Signal</keyword>
<feature type="region of interest" description="Disordered" evidence="2">
    <location>
        <begin position="21"/>
        <end position="49"/>
    </location>
</feature>
<dbReference type="NCBIfam" id="NF008048">
    <property type="entry name" value="PRK10781.1"/>
    <property type="match status" value="1"/>
</dbReference>
<dbReference type="InterPro" id="IPR030852">
    <property type="entry name" value="RcsF"/>
</dbReference>
<reference evidence="4 5" key="1">
    <citation type="submission" date="2015-03" db="EMBL/GenBank/DDBJ databases">
        <authorList>
            <person name="Murphy D."/>
        </authorList>
    </citation>
    <scope>NUCLEOTIDE SEQUENCE [LARGE SCALE GENOMIC DNA]</scope>
    <source>
        <strain evidence="4 5">IP06005</strain>
    </source>
</reference>
<comment type="subcellular location">
    <subcellularLocation>
        <location evidence="1">Cell outer membrane</location>
        <topology evidence="1">Lipid-anchor</topology>
        <orientation evidence="1">Periplasmic side</orientation>
    </subcellularLocation>
</comment>
<gene>
    <name evidence="1 4" type="primary">rcsF</name>
    <name evidence="4" type="ORF">ERS137965_03744</name>
</gene>
<feature type="chain" id="PRO_5008492138" description="Outer membrane lipoprotein RcsF" evidence="3">
    <location>
        <begin position="20"/>
        <end position="135"/>
    </location>
</feature>
<dbReference type="EMBL" id="CQEJ01000029">
    <property type="protein sequence ID" value="CNL70457.1"/>
    <property type="molecule type" value="Genomic_DNA"/>
</dbReference>
<keyword evidence="1" id="KW-0472">Membrane</keyword>
<evidence type="ECO:0000313" key="4">
    <source>
        <dbReference type="EMBL" id="CNL70457.1"/>
    </source>
</evidence>
<dbReference type="PROSITE" id="PS51257">
    <property type="entry name" value="PROKAR_LIPOPROTEIN"/>
    <property type="match status" value="1"/>
</dbReference>
<keyword evidence="1" id="KW-1015">Disulfide bond</keyword>
<feature type="compositionally biased region" description="Polar residues" evidence="2">
    <location>
        <begin position="21"/>
        <end position="41"/>
    </location>
</feature>
<feature type="disulfide bond" evidence="1">
    <location>
        <begin position="110"/>
        <end position="125"/>
    </location>
</feature>
<feature type="disulfide bond" evidence="1">
    <location>
        <begin position="75"/>
        <end position="119"/>
    </location>
</feature>
<accession>A0A0T9UTU7</accession>
<evidence type="ECO:0000256" key="2">
    <source>
        <dbReference type="SAM" id="MobiDB-lite"/>
    </source>
</evidence>
<dbReference type="AlphaFoldDB" id="A0A0T9UTU7"/>
<organism evidence="4 5">
    <name type="scientific">Yersinia aldovae</name>
    <dbReference type="NCBI Taxonomy" id="29483"/>
    <lineage>
        <taxon>Bacteria</taxon>
        <taxon>Pseudomonadati</taxon>
        <taxon>Pseudomonadota</taxon>
        <taxon>Gammaproteobacteria</taxon>
        <taxon>Enterobacterales</taxon>
        <taxon>Yersiniaceae</taxon>
        <taxon>Yersinia</taxon>
    </lineage>
</organism>
<sequence>MRALPLCLLAISLTGCSMLQSKPSTTDSPVKQPTAVVKTSPTPAPRPAPVKLYKSAEELVGKPFRDLGEVSGESCQTTMQDSPPSISTARKRMQIRASYMKANAVLLHQCEIQSGVPGCYQQAVCQGSALNVSSK</sequence>
<dbReference type="GO" id="GO:0035556">
    <property type="term" value="P:intracellular signal transduction"/>
    <property type="evidence" value="ECO:0007669"/>
    <property type="project" value="InterPro"/>
</dbReference>
<comment type="similarity">
    <text evidence="1">Belongs to the RcsF family.</text>
</comment>
<dbReference type="Gene3D" id="3.30.110.70">
    <property type="entry name" value="Hypothetical protein apc22750. Chain B"/>
    <property type="match status" value="1"/>
</dbReference>
<dbReference type="GO" id="GO:0031241">
    <property type="term" value="C:periplasmic side of cell outer membrane"/>
    <property type="evidence" value="ECO:0007669"/>
    <property type="project" value="UniProtKB-UniRule"/>
</dbReference>
<feature type="signal peptide" evidence="3">
    <location>
        <begin position="1"/>
        <end position="19"/>
    </location>
</feature>
<dbReference type="Pfam" id="PF16358">
    <property type="entry name" value="RcsF"/>
    <property type="match status" value="1"/>
</dbReference>
<dbReference type="HAMAP" id="MF_00976">
    <property type="entry name" value="RcsF"/>
    <property type="match status" value="1"/>
</dbReference>
<dbReference type="STRING" id="1453495.AT01_1569"/>
<comment type="function">
    <text evidence="1">Essential component of the Rcs signaling system, which controls transcription of numerous genes. Plays a role in signal transduction from the cell surface to the histidine kinase RcsC. May detect outer membrane defects.</text>
</comment>
<evidence type="ECO:0000256" key="1">
    <source>
        <dbReference type="HAMAP-Rule" id="MF_00976"/>
    </source>
</evidence>
<proteinExistence type="inferred from homology"/>
<protein>
    <recommendedName>
        <fullName evidence="1">Outer membrane lipoprotein RcsF</fullName>
    </recommendedName>
</protein>
<keyword evidence="4" id="KW-0449">Lipoprotein</keyword>